<dbReference type="RefSeq" id="WP_057507452.1">
    <property type="nucleotide sequence ID" value="NZ_LDJK01000012.1"/>
</dbReference>
<dbReference type="PANTHER" id="PTHR42852">
    <property type="entry name" value="THIOL:DISULFIDE INTERCHANGE PROTEIN DSBE"/>
    <property type="match status" value="1"/>
</dbReference>
<reference evidence="5 6" key="1">
    <citation type="submission" date="2015-05" db="EMBL/GenBank/DDBJ databases">
        <title>Genome sequencing and analysis of members of genus Stenotrophomonas.</title>
        <authorList>
            <person name="Patil P.P."/>
            <person name="Midha S."/>
            <person name="Patil P.B."/>
        </authorList>
    </citation>
    <scope>NUCLEOTIDE SEQUENCE [LARGE SCALE GENOMIC DNA]</scope>
    <source>
        <strain evidence="5 6">DSM 21508</strain>
    </source>
</reference>
<name>A0A0R0D1E7_9GAMM</name>
<evidence type="ECO:0000256" key="1">
    <source>
        <dbReference type="ARBA" id="ARBA00004196"/>
    </source>
</evidence>
<proteinExistence type="predicted"/>
<dbReference type="Pfam" id="PF08534">
    <property type="entry name" value="Redoxin"/>
    <property type="match status" value="1"/>
</dbReference>
<evidence type="ECO:0000256" key="2">
    <source>
        <dbReference type="ARBA" id="ARBA00022748"/>
    </source>
</evidence>
<comment type="subcellular location">
    <subcellularLocation>
        <location evidence="1">Cell envelope</location>
    </subcellularLocation>
</comment>
<dbReference type="GO" id="GO:0015036">
    <property type="term" value="F:disulfide oxidoreductase activity"/>
    <property type="evidence" value="ECO:0007669"/>
    <property type="project" value="UniProtKB-ARBA"/>
</dbReference>
<evidence type="ECO:0000313" key="5">
    <source>
        <dbReference type="EMBL" id="KRG75871.1"/>
    </source>
</evidence>
<dbReference type="PANTHER" id="PTHR42852:SF13">
    <property type="entry name" value="PROTEIN DIPZ"/>
    <property type="match status" value="1"/>
</dbReference>
<feature type="domain" description="Thioredoxin" evidence="4">
    <location>
        <begin position="53"/>
        <end position="192"/>
    </location>
</feature>
<dbReference type="CDD" id="cd02966">
    <property type="entry name" value="TlpA_like_family"/>
    <property type="match status" value="1"/>
</dbReference>
<comment type="caution">
    <text evidence="5">The sequence shown here is derived from an EMBL/GenBank/DDBJ whole genome shotgun (WGS) entry which is preliminary data.</text>
</comment>
<sequence>MKRLRPALLWTAVLAGGVGLWAGQKLDTSSRQGPGSVSETEKEPDYGIGPVVAGIGDPLPAIVLPDLAGAPVDLQRFHGRPLLINVWASWCGPCVEEMPELARFATAQGDRGVQVLGLALDTAEGVREFLRRVPVNYPIVLETPGRADASVRLGNTQGLLPYTVLVDAQGRIVRRKLGPFVHGEIEGWATGD</sequence>
<dbReference type="Proteomes" id="UP000051386">
    <property type="component" value="Unassembled WGS sequence"/>
</dbReference>
<dbReference type="InterPro" id="IPR013766">
    <property type="entry name" value="Thioredoxin_domain"/>
</dbReference>
<dbReference type="InterPro" id="IPR036249">
    <property type="entry name" value="Thioredoxin-like_sf"/>
</dbReference>
<evidence type="ECO:0000313" key="6">
    <source>
        <dbReference type="Proteomes" id="UP000051386"/>
    </source>
</evidence>
<dbReference type="PROSITE" id="PS00194">
    <property type="entry name" value="THIOREDOXIN_1"/>
    <property type="match status" value="1"/>
</dbReference>
<evidence type="ECO:0000259" key="4">
    <source>
        <dbReference type="PROSITE" id="PS51352"/>
    </source>
</evidence>
<evidence type="ECO:0000256" key="3">
    <source>
        <dbReference type="ARBA" id="ARBA00023284"/>
    </source>
</evidence>
<gene>
    <name evidence="5" type="ORF">ABB28_04335</name>
</gene>
<dbReference type="AlphaFoldDB" id="A0A0R0D1E7"/>
<keyword evidence="6" id="KW-1185">Reference proteome</keyword>
<accession>A0A0R0D1E7</accession>
<dbReference type="GO" id="GO:0030313">
    <property type="term" value="C:cell envelope"/>
    <property type="evidence" value="ECO:0007669"/>
    <property type="project" value="UniProtKB-SubCell"/>
</dbReference>
<dbReference type="PATRIC" id="fig|517011.3.peg.287"/>
<dbReference type="EMBL" id="LDJK01000012">
    <property type="protein sequence ID" value="KRG75871.1"/>
    <property type="molecule type" value="Genomic_DNA"/>
</dbReference>
<dbReference type="InterPro" id="IPR013740">
    <property type="entry name" value="Redoxin"/>
</dbReference>
<dbReference type="Gene3D" id="3.40.30.10">
    <property type="entry name" value="Glutaredoxin"/>
    <property type="match status" value="1"/>
</dbReference>
<keyword evidence="2" id="KW-0201">Cytochrome c-type biogenesis</keyword>
<dbReference type="InterPro" id="IPR017937">
    <property type="entry name" value="Thioredoxin_CS"/>
</dbReference>
<keyword evidence="3" id="KW-0676">Redox-active center</keyword>
<dbReference type="InterPro" id="IPR050553">
    <property type="entry name" value="Thioredoxin_ResA/DsbE_sf"/>
</dbReference>
<dbReference type="GO" id="GO:0017004">
    <property type="term" value="P:cytochrome complex assembly"/>
    <property type="evidence" value="ECO:0007669"/>
    <property type="project" value="UniProtKB-KW"/>
</dbReference>
<protein>
    <submittedName>
        <fullName evidence="5">Thioredoxin</fullName>
    </submittedName>
</protein>
<dbReference type="SUPFAM" id="SSF52833">
    <property type="entry name" value="Thioredoxin-like"/>
    <property type="match status" value="1"/>
</dbReference>
<organism evidence="5 6">
    <name type="scientific">Stenotrophomonas chelatiphaga</name>
    <dbReference type="NCBI Taxonomy" id="517011"/>
    <lineage>
        <taxon>Bacteria</taxon>
        <taxon>Pseudomonadati</taxon>
        <taxon>Pseudomonadota</taxon>
        <taxon>Gammaproteobacteria</taxon>
        <taxon>Lysobacterales</taxon>
        <taxon>Lysobacteraceae</taxon>
        <taxon>Stenotrophomonas</taxon>
    </lineage>
</organism>
<dbReference type="PROSITE" id="PS51352">
    <property type="entry name" value="THIOREDOXIN_2"/>
    <property type="match status" value="1"/>
</dbReference>